<dbReference type="OrthoDB" id="3772961at2"/>
<organism evidence="2 3">
    <name type="scientific">Nostocoides jenkinsii Ben 74</name>
    <dbReference type="NCBI Taxonomy" id="1193518"/>
    <lineage>
        <taxon>Bacteria</taxon>
        <taxon>Bacillati</taxon>
        <taxon>Actinomycetota</taxon>
        <taxon>Actinomycetes</taxon>
        <taxon>Micrococcales</taxon>
        <taxon>Intrasporangiaceae</taxon>
        <taxon>Nostocoides</taxon>
    </lineage>
</organism>
<protein>
    <submittedName>
        <fullName evidence="2">Putative short chain dehydrogenase</fullName>
    </submittedName>
</protein>
<accession>A0A077M7N8</accession>
<dbReference type="PANTHER" id="PTHR44656:SF7">
    <property type="entry name" value="DEHYDROGENASE_REDUCTASE SDR FAMILY MEMBER 12"/>
    <property type="match status" value="1"/>
</dbReference>
<dbReference type="InterPro" id="IPR002347">
    <property type="entry name" value="SDR_fam"/>
</dbReference>
<dbReference type="Gene3D" id="3.40.50.720">
    <property type="entry name" value="NAD(P)-binding Rossmann-like Domain"/>
    <property type="match status" value="1"/>
</dbReference>
<name>A0A077M7N8_9MICO</name>
<dbReference type="EMBL" id="CAJC01000145">
    <property type="protein sequence ID" value="CCI53306.1"/>
    <property type="molecule type" value="Genomic_DNA"/>
</dbReference>
<evidence type="ECO:0000313" key="3">
    <source>
        <dbReference type="Proteomes" id="UP000035720"/>
    </source>
</evidence>
<dbReference type="Proteomes" id="UP000035720">
    <property type="component" value="Unassembled WGS sequence"/>
</dbReference>
<feature type="domain" description="Ketoreductase" evidence="1">
    <location>
        <begin position="48"/>
        <end position="236"/>
    </location>
</feature>
<sequence>MNLAPLAGGVDRVLDRLVVPGFSRVGPAVRRRLPSWPADPRPDALAGKHVLISGATSGIGTATAQQLADIGAHVHLLVRDEAKGARLAREIGGDATVWRCDVGDLDSVRVFATSFGDQSIPIHALIHNAGVLPAERTESAQGHELTMAVHVLGPVLMTDLLAARLTDDARVILVTSGGMYTQSLPVADPDYREGTYSGATAYARSKRTQVELLDRLGRRWPQAAVYATHPGWVATPGVSQSLPTFEKVMGPLLRDADEGADTTTWLAAISPRPEGGGLWHDRRMRPTVVVPGTRATPTDREQMWSWVAEAAGLLSNPGESNPSQTGTS</sequence>
<gene>
    <name evidence="2" type="ORF">BN13_350004</name>
</gene>
<keyword evidence="3" id="KW-1185">Reference proteome</keyword>
<dbReference type="InterPro" id="IPR052992">
    <property type="entry name" value="SDR_member_12"/>
</dbReference>
<reference evidence="2 3" key="1">
    <citation type="journal article" date="2013" name="ISME J.">
        <title>A metabolic model for members of the genus Tetrasphaera involved in enhanced biological phosphorus removal.</title>
        <authorList>
            <person name="Kristiansen R."/>
            <person name="Nguyen H.T.T."/>
            <person name="Saunders A.M."/>
            <person name="Nielsen J.L."/>
            <person name="Wimmer R."/>
            <person name="Le V.Q."/>
            <person name="McIlroy S.J."/>
            <person name="Petrovski S."/>
            <person name="Seviour R.J."/>
            <person name="Calteau A."/>
            <person name="Nielsen K.L."/>
            <person name="Nielsen P.H."/>
        </authorList>
    </citation>
    <scope>NUCLEOTIDE SEQUENCE [LARGE SCALE GENOMIC DNA]</scope>
    <source>
        <strain evidence="2 3">Ben 74</strain>
    </source>
</reference>
<dbReference type="AlphaFoldDB" id="A0A077M7N8"/>
<dbReference type="InterPro" id="IPR057326">
    <property type="entry name" value="KR_dom"/>
</dbReference>
<evidence type="ECO:0000313" key="2">
    <source>
        <dbReference type="EMBL" id="CCI53306.1"/>
    </source>
</evidence>
<evidence type="ECO:0000259" key="1">
    <source>
        <dbReference type="SMART" id="SM00822"/>
    </source>
</evidence>
<dbReference type="STRING" id="1193518.BN13_350004"/>
<dbReference type="InterPro" id="IPR036291">
    <property type="entry name" value="NAD(P)-bd_dom_sf"/>
</dbReference>
<dbReference type="Pfam" id="PF00106">
    <property type="entry name" value="adh_short"/>
    <property type="match status" value="1"/>
</dbReference>
<dbReference type="SMART" id="SM00822">
    <property type="entry name" value="PKS_KR"/>
    <property type="match status" value="1"/>
</dbReference>
<dbReference type="PANTHER" id="PTHR44656">
    <property type="entry name" value="DEHYDROGENASE/REDUCTASE SDR FAMILY MEMBER 12"/>
    <property type="match status" value="1"/>
</dbReference>
<dbReference type="RefSeq" id="WP_048545542.1">
    <property type="nucleotide sequence ID" value="NZ_HF571038.1"/>
</dbReference>
<proteinExistence type="predicted"/>
<comment type="caution">
    <text evidence="2">The sequence shown here is derived from an EMBL/GenBank/DDBJ whole genome shotgun (WGS) entry which is preliminary data.</text>
</comment>
<dbReference type="SUPFAM" id="SSF51735">
    <property type="entry name" value="NAD(P)-binding Rossmann-fold domains"/>
    <property type="match status" value="1"/>
</dbReference>
<dbReference type="PRINTS" id="PR00081">
    <property type="entry name" value="GDHRDH"/>
</dbReference>